<comment type="caution">
    <text evidence="2">The sequence shown here is derived from an EMBL/GenBank/DDBJ whole genome shotgun (WGS) entry which is preliminary data.</text>
</comment>
<dbReference type="RefSeq" id="WP_077970069.1">
    <property type="nucleotide sequence ID" value="NZ_CP045178.1"/>
</dbReference>
<accession>A0A1V4A5Q5</accession>
<dbReference type="EMBL" id="MVFC01000019">
    <property type="protein sequence ID" value="OON76199.1"/>
    <property type="molecule type" value="Genomic_DNA"/>
</dbReference>
<name>A0A1V4A5Q5_9ACTN</name>
<reference evidence="2 3" key="1">
    <citation type="submission" date="2017-02" db="EMBL/GenBank/DDBJ databases">
        <title>Draft Genome Sequence of Streptomyces tsukubaensis F601, a Producer of the immunosuppressant tacrolimus FK506.</title>
        <authorList>
            <person name="Zong G."/>
            <person name="Zhong C."/>
            <person name="Fu J."/>
            <person name="Qin R."/>
            <person name="Cao G."/>
        </authorList>
    </citation>
    <scope>NUCLEOTIDE SEQUENCE [LARGE SCALE GENOMIC DNA]</scope>
    <source>
        <strain evidence="2 3">F601</strain>
    </source>
</reference>
<organism evidence="2 3">
    <name type="scientific">Streptomyces tsukubensis</name>
    <dbReference type="NCBI Taxonomy" id="83656"/>
    <lineage>
        <taxon>Bacteria</taxon>
        <taxon>Bacillati</taxon>
        <taxon>Actinomycetota</taxon>
        <taxon>Actinomycetes</taxon>
        <taxon>Kitasatosporales</taxon>
        <taxon>Streptomycetaceae</taxon>
        <taxon>Streptomyces</taxon>
    </lineage>
</organism>
<dbReference type="OrthoDB" id="4846903at2"/>
<gene>
    <name evidence="2" type="ORF">B1H18_21495</name>
</gene>
<keyword evidence="3" id="KW-1185">Reference proteome</keyword>
<dbReference type="AlphaFoldDB" id="A0A1V4A5Q5"/>
<sequence length="809" mass="87690">MTTQVFTEVPQPLQVELADALVPSVEAGEYYTELTHVWAKGDDEHPLTDAPVKRAFSVMSPQMSLPHGTVHAVIPADSTSGFFQTVLPHVTLERAVLPWERLPAGGSALSGEMALPPSWLAVLLFAEGELPGDPGAVGERQARTAKEFKDKAVQEAVVWPDITVQAPDSEPCFSIDVPADVFARIAPREEELPYVAHTRTVREKKTESAWFPPAEDGEDLTQGQFSVVLSNRMPRAAGRYVAHLVSLEGWSERLTEAHVPQRGTMLRLISLHSWVFDSHDTKGKDFERLATALARPEHVPGDAVDPHRLDLALRPTPGNSTSAATERLRRGYVPVEYRVHSGERTLAWYRGPLTPMTAQKLPAPGEVGQVQVARYRSAEECHTYVQGQGVFDIGYAAAWALGRALVLANGDLSKRLVKARSLGWETLHTVTAYLQRHPDADEAEIRAHLDAALPGPTLFARRLREGLLDRLTTALASPGQAPTDREPVAPDPPADVPLSWRERTVRAWDHPDIDVKAMVRARMARHLTARGAVDHALLYPPPPADDRDPLVAPGSGLDALTLLCSAPFSYLVPDPRMLLGPQPREPAGATSGEGLRLFYLDSGWLACLQDGAVSVGIGTTLDASLTDELRKTLLAHPGTPVTGLLMRSRLVEACPDIVIEATTGPAEKPVRLVALRREMAGDLLMMLFAGVPDTISLQEPDHGIHFGAKGDWEELSWSLRALKGDGSQPVGRPLTASVALDPATQLRRDGAGDVLHLCGGTPGLVAALSTELIKQKQLDKGLLSPGQLGLQLTRSPLKLDLTRATEGRS</sequence>
<dbReference type="STRING" id="83656.B1H18_21495"/>
<evidence type="ECO:0000256" key="1">
    <source>
        <dbReference type="SAM" id="MobiDB-lite"/>
    </source>
</evidence>
<proteinExistence type="predicted"/>
<protein>
    <submittedName>
        <fullName evidence="2">Uncharacterized protein</fullName>
    </submittedName>
</protein>
<evidence type="ECO:0000313" key="2">
    <source>
        <dbReference type="EMBL" id="OON76199.1"/>
    </source>
</evidence>
<feature type="region of interest" description="Disordered" evidence="1">
    <location>
        <begin position="475"/>
        <end position="496"/>
    </location>
</feature>
<dbReference type="Proteomes" id="UP000190539">
    <property type="component" value="Unassembled WGS sequence"/>
</dbReference>
<evidence type="ECO:0000313" key="3">
    <source>
        <dbReference type="Proteomes" id="UP000190539"/>
    </source>
</evidence>